<organism evidence="10 11">
    <name type="scientific">Cellulomonas cellasea</name>
    <dbReference type="NCBI Taxonomy" id="43670"/>
    <lineage>
        <taxon>Bacteria</taxon>
        <taxon>Bacillati</taxon>
        <taxon>Actinomycetota</taxon>
        <taxon>Actinomycetes</taxon>
        <taxon>Micrococcales</taxon>
        <taxon>Cellulomonadaceae</taxon>
        <taxon>Cellulomonas</taxon>
    </lineage>
</organism>
<feature type="transmembrane region" description="Helical" evidence="8">
    <location>
        <begin position="207"/>
        <end position="227"/>
    </location>
</feature>
<evidence type="ECO:0000259" key="9">
    <source>
        <dbReference type="PROSITE" id="PS50850"/>
    </source>
</evidence>
<feature type="transmembrane region" description="Helical" evidence="8">
    <location>
        <begin position="57"/>
        <end position="78"/>
    </location>
</feature>
<dbReference type="EMBL" id="JACHVX010000003">
    <property type="protein sequence ID" value="MBB2923677.1"/>
    <property type="molecule type" value="Genomic_DNA"/>
</dbReference>
<feature type="domain" description="Major facilitator superfamily (MFS) profile" evidence="9">
    <location>
        <begin position="24"/>
        <end position="491"/>
    </location>
</feature>
<reference evidence="10 11" key="2">
    <citation type="submission" date="2020-08" db="EMBL/GenBank/DDBJ databases">
        <authorList>
            <person name="Partida-Martinez L."/>
            <person name="Huntemann M."/>
            <person name="Clum A."/>
            <person name="Wang J."/>
            <person name="Palaniappan K."/>
            <person name="Ritter S."/>
            <person name="Chen I.-M."/>
            <person name="Stamatis D."/>
            <person name="Reddy T."/>
            <person name="O'Malley R."/>
            <person name="Daum C."/>
            <person name="Shapiro N."/>
            <person name="Ivanova N."/>
            <person name="Kyrpides N."/>
            <person name="Woyke T."/>
        </authorList>
    </citation>
    <scope>NUCLEOTIDE SEQUENCE [LARGE SCALE GENOMIC DNA]</scope>
    <source>
        <strain evidence="10 11">RAS26</strain>
    </source>
</reference>
<feature type="transmembrane region" description="Helical" evidence="8">
    <location>
        <begin position="90"/>
        <end position="108"/>
    </location>
</feature>
<evidence type="ECO:0000313" key="11">
    <source>
        <dbReference type="Proteomes" id="UP000518206"/>
    </source>
</evidence>
<feature type="transmembrane region" description="Helical" evidence="8">
    <location>
        <begin position="278"/>
        <end position="298"/>
    </location>
</feature>
<dbReference type="InterPro" id="IPR020846">
    <property type="entry name" value="MFS_dom"/>
</dbReference>
<feature type="transmembrane region" description="Helical" evidence="8">
    <location>
        <begin position="465"/>
        <end position="487"/>
    </location>
</feature>
<comment type="subcellular location">
    <subcellularLocation>
        <location evidence="1">Cell membrane</location>
        <topology evidence="1">Multi-pass membrane protein</topology>
    </subcellularLocation>
</comment>
<dbReference type="Pfam" id="PF07690">
    <property type="entry name" value="MFS_1"/>
    <property type="match status" value="1"/>
</dbReference>
<dbReference type="PANTHER" id="PTHR42718">
    <property type="entry name" value="MAJOR FACILITATOR SUPERFAMILY MULTIDRUG TRANSPORTER MFSC"/>
    <property type="match status" value="1"/>
</dbReference>
<evidence type="ECO:0000256" key="4">
    <source>
        <dbReference type="ARBA" id="ARBA00022692"/>
    </source>
</evidence>
<feature type="transmembrane region" description="Helical" evidence="8">
    <location>
        <begin position="239"/>
        <end position="257"/>
    </location>
</feature>
<protein>
    <submittedName>
        <fullName evidence="10">EmrB/QacA subfamily drug resistance transporter</fullName>
    </submittedName>
</protein>
<dbReference type="Proteomes" id="UP000518206">
    <property type="component" value="Unassembled WGS sequence"/>
</dbReference>
<dbReference type="RefSeq" id="WP_183296483.1">
    <property type="nucleotide sequence ID" value="NZ_JACHVX010000003.1"/>
</dbReference>
<dbReference type="SUPFAM" id="SSF103473">
    <property type="entry name" value="MFS general substrate transporter"/>
    <property type="match status" value="1"/>
</dbReference>
<accession>A0A7W4YCG3</accession>
<keyword evidence="2" id="KW-0813">Transport</keyword>
<feature type="transmembrane region" description="Helical" evidence="8">
    <location>
        <begin position="371"/>
        <end position="393"/>
    </location>
</feature>
<proteinExistence type="predicted"/>
<feature type="transmembrane region" description="Helical" evidence="8">
    <location>
        <begin position="152"/>
        <end position="171"/>
    </location>
</feature>
<dbReference type="GO" id="GO:0005886">
    <property type="term" value="C:plasma membrane"/>
    <property type="evidence" value="ECO:0007669"/>
    <property type="project" value="UniProtKB-SubCell"/>
</dbReference>
<keyword evidence="6 8" id="KW-0472">Membrane</keyword>
<evidence type="ECO:0000313" key="10">
    <source>
        <dbReference type="EMBL" id="MBB2923677.1"/>
    </source>
</evidence>
<evidence type="ECO:0000256" key="1">
    <source>
        <dbReference type="ARBA" id="ARBA00004651"/>
    </source>
</evidence>
<feature type="transmembrane region" description="Helical" evidence="8">
    <location>
        <begin position="177"/>
        <end position="195"/>
    </location>
</feature>
<comment type="caution">
    <text evidence="10">The sequence shown here is derived from an EMBL/GenBank/DDBJ whole genome shotgun (WGS) entry which is preliminary data.</text>
</comment>
<feature type="transmembrane region" description="Helical" evidence="8">
    <location>
        <begin position="414"/>
        <end position="432"/>
    </location>
</feature>
<dbReference type="CDD" id="cd17321">
    <property type="entry name" value="MFS_MMR_MDR_like"/>
    <property type="match status" value="1"/>
</dbReference>
<dbReference type="InterPro" id="IPR011701">
    <property type="entry name" value="MFS"/>
</dbReference>
<keyword evidence="5 8" id="KW-1133">Transmembrane helix</keyword>
<evidence type="ECO:0000256" key="7">
    <source>
        <dbReference type="SAM" id="MobiDB-lite"/>
    </source>
</evidence>
<evidence type="ECO:0000256" key="6">
    <source>
        <dbReference type="ARBA" id="ARBA00023136"/>
    </source>
</evidence>
<dbReference type="AlphaFoldDB" id="A0A7W4YCG3"/>
<evidence type="ECO:0000256" key="3">
    <source>
        <dbReference type="ARBA" id="ARBA00022475"/>
    </source>
</evidence>
<dbReference type="GO" id="GO:0022857">
    <property type="term" value="F:transmembrane transporter activity"/>
    <property type="evidence" value="ECO:0007669"/>
    <property type="project" value="InterPro"/>
</dbReference>
<dbReference type="InterPro" id="IPR036259">
    <property type="entry name" value="MFS_trans_sf"/>
</dbReference>
<feature type="transmembrane region" description="Helical" evidence="8">
    <location>
        <begin position="120"/>
        <end position="140"/>
    </location>
</feature>
<dbReference type="PROSITE" id="PS50850">
    <property type="entry name" value="MFS"/>
    <property type="match status" value="1"/>
</dbReference>
<dbReference type="PANTHER" id="PTHR42718:SF46">
    <property type="entry name" value="BLR6921 PROTEIN"/>
    <property type="match status" value="1"/>
</dbReference>
<evidence type="ECO:0000256" key="5">
    <source>
        <dbReference type="ARBA" id="ARBA00022989"/>
    </source>
</evidence>
<evidence type="ECO:0000256" key="2">
    <source>
        <dbReference type="ARBA" id="ARBA00022448"/>
    </source>
</evidence>
<reference evidence="10 11" key="1">
    <citation type="submission" date="2020-08" db="EMBL/GenBank/DDBJ databases">
        <title>The Agave Microbiome: Exploring the role of microbial communities in plant adaptations to desert environments.</title>
        <authorList>
            <person name="Partida-Martinez L.P."/>
        </authorList>
    </citation>
    <scope>NUCLEOTIDE SEQUENCE [LARGE SCALE GENOMIC DNA]</scope>
    <source>
        <strain evidence="10 11">RAS26</strain>
    </source>
</reference>
<dbReference type="Gene3D" id="1.20.1720.10">
    <property type="entry name" value="Multidrug resistance protein D"/>
    <property type="match status" value="1"/>
</dbReference>
<sequence length="525" mass="52804">MTDHVSSPGPVAPARASHAPALGALLVIATAQLMMVLDDTVANVALPSIQADLGMSAAALPWVINAYVLAFGGLLLLGGRAGDLYGRRRVLRAGLVVFTLASVVGGLAPTSELLVGARAVQGVGAALVAPSALALIATTFPTGAARNKAMAVYAAMSALGITGGVLLGGILTAALSWRWVLLINVPIGLAVLLGTRTLREGQRSAGGLSVPGAVTGTGAVVAAAYGFTRAGEHGWSDAGTLEVFALAAVLLVAFVAAQARGRDPLLPLRLLTERNRGGAYLGVLVIGGALMGTFYLATLFMQQVMGFGPLQAGVASLPFGLGIVVASGIGSRLVAQLPPRVVALPGFALAIAGLLWLSALDPGAGYWRDLMVPFFLASAGLGLAFFPLTLTVVHGVDERETGVASAVMNTAQQVGAAIGLAVLTAVATTTSGNRLADAATGLHSTASAEEPDLAARTADALSHGYTAAFTAQAVLLVVAALIVGVMVTTRTRQHSVQPGTDARPPTTPPRAAAAGTAAPRRSSRG</sequence>
<feature type="transmembrane region" description="Helical" evidence="8">
    <location>
        <begin position="310"/>
        <end position="329"/>
    </location>
</feature>
<evidence type="ECO:0000256" key="8">
    <source>
        <dbReference type="SAM" id="Phobius"/>
    </source>
</evidence>
<feature type="compositionally biased region" description="Low complexity" evidence="7">
    <location>
        <begin position="498"/>
        <end position="525"/>
    </location>
</feature>
<keyword evidence="3" id="KW-1003">Cell membrane</keyword>
<gene>
    <name evidence="10" type="ORF">FHR80_002602</name>
</gene>
<feature type="transmembrane region" description="Helical" evidence="8">
    <location>
        <begin position="21"/>
        <end position="37"/>
    </location>
</feature>
<name>A0A7W4YCG3_9CELL</name>
<keyword evidence="4 8" id="KW-0812">Transmembrane</keyword>
<dbReference type="Gene3D" id="1.20.1250.20">
    <property type="entry name" value="MFS general substrate transporter like domains"/>
    <property type="match status" value="1"/>
</dbReference>
<feature type="region of interest" description="Disordered" evidence="7">
    <location>
        <begin position="491"/>
        <end position="525"/>
    </location>
</feature>
<feature type="transmembrane region" description="Helical" evidence="8">
    <location>
        <begin position="341"/>
        <end position="359"/>
    </location>
</feature>